<keyword evidence="3" id="KW-0813">Transport</keyword>
<dbReference type="AlphaFoldDB" id="A0A7X6HCF1"/>
<evidence type="ECO:0000256" key="11">
    <source>
        <dbReference type="SAM" id="Phobius"/>
    </source>
</evidence>
<comment type="similarity">
    <text evidence="2">Belongs to the major facilitator superfamily. Metabolite:H+ Symporter (MHS) family (TC 2.A.1.6) family.</text>
</comment>
<dbReference type="FunFam" id="1.20.1250.20:FF:000001">
    <property type="entry name" value="Dicarboxylate MFS transporter"/>
    <property type="match status" value="1"/>
</dbReference>
<comment type="caution">
    <text evidence="13">The sequence shown here is derived from an EMBL/GenBank/DDBJ whole genome shotgun (WGS) entry which is preliminary data.</text>
</comment>
<evidence type="ECO:0000256" key="6">
    <source>
        <dbReference type="ARBA" id="ARBA00022847"/>
    </source>
</evidence>
<feature type="transmembrane region" description="Helical" evidence="11">
    <location>
        <begin position="235"/>
        <end position="252"/>
    </location>
</feature>
<keyword evidence="8 11" id="KW-0472">Membrane</keyword>
<comment type="subcellular location">
    <subcellularLocation>
        <location evidence="1">Cell membrane</location>
        <topology evidence="1">Multi-pass membrane protein</topology>
    </subcellularLocation>
</comment>
<keyword evidence="5 11" id="KW-0812">Transmembrane</keyword>
<feature type="transmembrane region" description="Helical" evidence="11">
    <location>
        <begin position="365"/>
        <end position="386"/>
    </location>
</feature>
<evidence type="ECO:0000256" key="5">
    <source>
        <dbReference type="ARBA" id="ARBA00022692"/>
    </source>
</evidence>
<evidence type="ECO:0000259" key="12">
    <source>
        <dbReference type="PROSITE" id="PS50850"/>
    </source>
</evidence>
<organism evidence="13 14">
    <name type="scientific">Arthrobacter mobilis</name>
    <dbReference type="NCBI Taxonomy" id="2724944"/>
    <lineage>
        <taxon>Bacteria</taxon>
        <taxon>Bacillati</taxon>
        <taxon>Actinomycetota</taxon>
        <taxon>Actinomycetes</taxon>
        <taxon>Micrococcales</taxon>
        <taxon>Micrococcaceae</taxon>
        <taxon>Arthrobacter</taxon>
    </lineage>
</organism>
<comment type="function">
    <text evidence="9">May be a proton symporter involved in the uptake of osmolytes such as proline and glycine betaine.</text>
</comment>
<feature type="transmembrane region" description="Helical" evidence="11">
    <location>
        <begin position="45"/>
        <end position="69"/>
    </location>
</feature>
<feature type="transmembrane region" description="Helical" evidence="11">
    <location>
        <begin position="327"/>
        <end position="353"/>
    </location>
</feature>
<evidence type="ECO:0000256" key="1">
    <source>
        <dbReference type="ARBA" id="ARBA00004651"/>
    </source>
</evidence>
<evidence type="ECO:0000313" key="14">
    <source>
        <dbReference type="Proteomes" id="UP000544090"/>
    </source>
</evidence>
<dbReference type="PANTHER" id="PTHR43528">
    <property type="entry name" value="ALPHA-KETOGLUTARATE PERMEASE"/>
    <property type="match status" value="1"/>
</dbReference>
<feature type="transmembrane region" description="Helical" evidence="11">
    <location>
        <begin position="81"/>
        <end position="99"/>
    </location>
</feature>
<keyword evidence="7 11" id="KW-1133">Transmembrane helix</keyword>
<evidence type="ECO:0000256" key="7">
    <source>
        <dbReference type="ARBA" id="ARBA00022989"/>
    </source>
</evidence>
<name>A0A7X6HCF1_9MICC</name>
<dbReference type="InterPro" id="IPR005829">
    <property type="entry name" value="Sugar_transporter_CS"/>
</dbReference>
<feature type="transmembrane region" description="Helical" evidence="11">
    <location>
        <begin position="105"/>
        <end position="124"/>
    </location>
</feature>
<evidence type="ECO:0000256" key="8">
    <source>
        <dbReference type="ARBA" id="ARBA00023136"/>
    </source>
</evidence>
<dbReference type="PROSITE" id="PS00216">
    <property type="entry name" value="SUGAR_TRANSPORT_1"/>
    <property type="match status" value="1"/>
</dbReference>
<evidence type="ECO:0000256" key="2">
    <source>
        <dbReference type="ARBA" id="ARBA00008240"/>
    </source>
</evidence>
<dbReference type="PROSITE" id="PS50850">
    <property type="entry name" value="MFS"/>
    <property type="match status" value="1"/>
</dbReference>
<feature type="transmembrane region" description="Helical" evidence="11">
    <location>
        <begin position="301"/>
        <end position="321"/>
    </location>
</feature>
<dbReference type="Gene3D" id="1.20.1250.20">
    <property type="entry name" value="MFS general substrate transporter like domains"/>
    <property type="match status" value="2"/>
</dbReference>
<evidence type="ECO:0000256" key="4">
    <source>
        <dbReference type="ARBA" id="ARBA00022475"/>
    </source>
</evidence>
<dbReference type="SUPFAM" id="SSF103473">
    <property type="entry name" value="MFS general substrate transporter"/>
    <property type="match status" value="1"/>
</dbReference>
<proteinExistence type="inferred from homology"/>
<sequence length="441" mass="46762">MHHQKLGQATFAVGVGNFMEWYDFAVYGFFAVIIGQLFFAGDSPAVGILSALAVFAVGFFMRPLGGLILGPIGDRYGRRAALSISVLAMGLATTIIGILPTYETIGIAAPLLLVLMRCVQGLSAGGEWTGSAAFLIEGAPKRRRALFGSVISATAALASMAGSGFALWLSTIMTEQQILDYGWRIPFLAALPLAAIGLYVRMKLDDTPVFNQLQATHHVDAAPLKHGAKKNLKPILLSIAFAAVQGLGYYYLATYVVNYLQVTLELDRANALLLSGIGLFIYMCLCPVAGLLSDRFGRRKLNIIGTIGYVVLPIPVFMIMATGNPALIILGLILLGMAQCLVSVTTVVMLVELFPASTRATSSAIGFNIALAFIAGPGPYAGAFLAASTGSAVAPAFYQVFVAALALIVLAKWLPESSKQNIYSDSMDWHAKNSEPVPSGK</sequence>
<keyword evidence="4" id="KW-1003">Cell membrane</keyword>
<reference evidence="13 14" key="1">
    <citation type="submission" date="2020-04" db="EMBL/GenBank/DDBJ databases">
        <title>Arthrobacter sp. nov.</title>
        <authorList>
            <person name="Liu S."/>
        </authorList>
    </citation>
    <scope>NUCLEOTIDE SEQUENCE [LARGE SCALE GENOMIC DNA]</scope>
    <source>
        <strain evidence="13 14">E918</strain>
    </source>
</reference>
<dbReference type="PROSITE" id="PS00217">
    <property type="entry name" value="SUGAR_TRANSPORT_2"/>
    <property type="match status" value="1"/>
</dbReference>
<feature type="transmembrane region" description="Helical" evidence="11">
    <location>
        <begin position="145"/>
        <end position="169"/>
    </location>
</feature>
<dbReference type="GO" id="GO:0005886">
    <property type="term" value="C:plasma membrane"/>
    <property type="evidence" value="ECO:0007669"/>
    <property type="project" value="UniProtKB-SubCell"/>
</dbReference>
<keyword evidence="14" id="KW-1185">Reference proteome</keyword>
<evidence type="ECO:0000256" key="10">
    <source>
        <dbReference type="ARBA" id="ARBA00039918"/>
    </source>
</evidence>
<dbReference type="InterPro" id="IPR036259">
    <property type="entry name" value="MFS_trans_sf"/>
</dbReference>
<feature type="transmembrane region" description="Helical" evidence="11">
    <location>
        <begin position="392"/>
        <end position="414"/>
    </location>
</feature>
<feature type="domain" description="Major facilitator superfamily (MFS) profile" evidence="12">
    <location>
        <begin position="9"/>
        <end position="419"/>
    </location>
</feature>
<protein>
    <recommendedName>
        <fullName evidence="10">Putative proline/betaine transporter</fullName>
    </recommendedName>
</protein>
<dbReference type="EMBL" id="JAAZSQ010000005">
    <property type="protein sequence ID" value="NKX54421.1"/>
    <property type="molecule type" value="Genomic_DNA"/>
</dbReference>
<dbReference type="GO" id="GO:0015293">
    <property type="term" value="F:symporter activity"/>
    <property type="evidence" value="ECO:0007669"/>
    <property type="project" value="UniProtKB-KW"/>
</dbReference>
<evidence type="ECO:0000256" key="3">
    <source>
        <dbReference type="ARBA" id="ARBA00022448"/>
    </source>
</evidence>
<dbReference type="Proteomes" id="UP000544090">
    <property type="component" value="Unassembled WGS sequence"/>
</dbReference>
<dbReference type="RefSeq" id="WP_168485761.1">
    <property type="nucleotide sequence ID" value="NZ_JAAZSQ010000005.1"/>
</dbReference>
<dbReference type="InterPro" id="IPR051084">
    <property type="entry name" value="H+-coupled_symporters"/>
</dbReference>
<accession>A0A7X6HCF1</accession>
<gene>
    <name evidence="13" type="ORF">HGG74_07670</name>
</gene>
<dbReference type="Pfam" id="PF07690">
    <property type="entry name" value="MFS_1"/>
    <property type="match status" value="1"/>
</dbReference>
<feature type="transmembrane region" description="Helical" evidence="11">
    <location>
        <begin position="181"/>
        <end position="200"/>
    </location>
</feature>
<dbReference type="InterPro" id="IPR011701">
    <property type="entry name" value="MFS"/>
</dbReference>
<dbReference type="PANTHER" id="PTHR43528:SF1">
    <property type="entry name" value="ALPHA-KETOGLUTARATE PERMEASE"/>
    <property type="match status" value="1"/>
</dbReference>
<evidence type="ECO:0000256" key="9">
    <source>
        <dbReference type="ARBA" id="ARBA00037295"/>
    </source>
</evidence>
<dbReference type="InterPro" id="IPR020846">
    <property type="entry name" value="MFS_dom"/>
</dbReference>
<evidence type="ECO:0000313" key="13">
    <source>
        <dbReference type="EMBL" id="NKX54421.1"/>
    </source>
</evidence>
<feature type="transmembrane region" description="Helical" evidence="11">
    <location>
        <begin position="21"/>
        <end position="39"/>
    </location>
</feature>
<keyword evidence="6" id="KW-0769">Symport</keyword>
<feature type="transmembrane region" description="Helical" evidence="11">
    <location>
        <begin position="272"/>
        <end position="292"/>
    </location>
</feature>